<sequence length="92" mass="9870">MSTAALQDLGFVAKHNLSVSSDGVVFTATRQSSEEQGISIFSDQVSFATCPLHAIAMALVMQDSPNLHLLDHPQLATSDEERTVTPIDIPFA</sequence>
<accession>A0A225VWY6</accession>
<gene>
    <name evidence="1" type="ORF">PHMEG_00018284</name>
</gene>
<reference evidence="2" key="1">
    <citation type="submission" date="2017-03" db="EMBL/GenBank/DDBJ databases">
        <title>Phytopthora megakarya and P. palmivora, two closely related causual agents of cacao black pod achieved similar genome size and gene model numbers by different mechanisms.</title>
        <authorList>
            <person name="Ali S."/>
            <person name="Shao J."/>
            <person name="Larry D.J."/>
            <person name="Kronmiller B."/>
            <person name="Shen D."/>
            <person name="Strem M.D."/>
            <person name="Melnick R.L."/>
            <person name="Guiltinan M.J."/>
            <person name="Tyler B.M."/>
            <person name="Meinhardt L.W."/>
            <person name="Bailey B.A."/>
        </authorList>
    </citation>
    <scope>NUCLEOTIDE SEQUENCE [LARGE SCALE GENOMIC DNA]</scope>
    <source>
        <strain evidence="2">zdho120</strain>
    </source>
</reference>
<name>A0A225VWY6_9STRA</name>
<comment type="caution">
    <text evidence="1">The sequence shown here is derived from an EMBL/GenBank/DDBJ whole genome shotgun (WGS) entry which is preliminary data.</text>
</comment>
<protein>
    <submittedName>
        <fullName evidence="1">Uncharacterized protein</fullName>
    </submittedName>
</protein>
<dbReference type="EMBL" id="NBNE01002924">
    <property type="protein sequence ID" value="OWZ09070.1"/>
    <property type="molecule type" value="Genomic_DNA"/>
</dbReference>
<proteinExistence type="predicted"/>
<keyword evidence="2" id="KW-1185">Reference proteome</keyword>
<dbReference type="Proteomes" id="UP000198211">
    <property type="component" value="Unassembled WGS sequence"/>
</dbReference>
<dbReference type="AlphaFoldDB" id="A0A225VWY6"/>
<dbReference type="STRING" id="4795.A0A225VWY6"/>
<organism evidence="1 2">
    <name type="scientific">Phytophthora megakarya</name>
    <dbReference type="NCBI Taxonomy" id="4795"/>
    <lineage>
        <taxon>Eukaryota</taxon>
        <taxon>Sar</taxon>
        <taxon>Stramenopiles</taxon>
        <taxon>Oomycota</taxon>
        <taxon>Peronosporomycetes</taxon>
        <taxon>Peronosporales</taxon>
        <taxon>Peronosporaceae</taxon>
        <taxon>Phytophthora</taxon>
    </lineage>
</organism>
<evidence type="ECO:0000313" key="2">
    <source>
        <dbReference type="Proteomes" id="UP000198211"/>
    </source>
</evidence>
<evidence type="ECO:0000313" key="1">
    <source>
        <dbReference type="EMBL" id="OWZ09070.1"/>
    </source>
</evidence>